<keyword evidence="3" id="KW-0560">Oxidoreductase</keyword>
<keyword evidence="1" id="KW-0285">Flavoprotein</keyword>
<dbReference type="SUPFAM" id="SSF51905">
    <property type="entry name" value="FAD/NAD(P)-binding domain"/>
    <property type="match status" value="1"/>
</dbReference>
<name>A0A7R8AJL7_9EURO</name>
<evidence type="ECO:0000256" key="4">
    <source>
        <dbReference type="SAM" id="MobiDB-lite"/>
    </source>
</evidence>
<dbReference type="AlphaFoldDB" id="A0A7R8AJL7"/>
<dbReference type="PANTHER" id="PTHR43004">
    <property type="entry name" value="TRK SYSTEM POTASSIUM UPTAKE PROTEIN"/>
    <property type="match status" value="1"/>
</dbReference>
<protein>
    <recommendedName>
        <fullName evidence="5">FAD-binding domain-containing protein</fullName>
    </recommendedName>
</protein>
<dbReference type="Gene3D" id="3.30.9.10">
    <property type="entry name" value="D-Amino Acid Oxidase, subunit A, domain 2"/>
    <property type="match status" value="1"/>
</dbReference>
<evidence type="ECO:0000256" key="3">
    <source>
        <dbReference type="ARBA" id="ARBA00023002"/>
    </source>
</evidence>
<dbReference type="PANTHER" id="PTHR43004:SF21">
    <property type="entry name" value="FAD-BINDING DOMAIN-CONTAINING PROTEIN-RELATED"/>
    <property type="match status" value="1"/>
</dbReference>
<organism evidence="6 7">
    <name type="scientific">Aspergillus puulaauensis</name>
    <dbReference type="NCBI Taxonomy" id="1220207"/>
    <lineage>
        <taxon>Eukaryota</taxon>
        <taxon>Fungi</taxon>
        <taxon>Dikarya</taxon>
        <taxon>Ascomycota</taxon>
        <taxon>Pezizomycotina</taxon>
        <taxon>Eurotiomycetes</taxon>
        <taxon>Eurotiomycetidae</taxon>
        <taxon>Eurotiales</taxon>
        <taxon>Aspergillaceae</taxon>
        <taxon>Aspergillus</taxon>
    </lineage>
</organism>
<keyword evidence="2" id="KW-0274">FAD</keyword>
<proteinExistence type="predicted"/>
<dbReference type="InterPro" id="IPR050641">
    <property type="entry name" value="RIFMO-like"/>
</dbReference>
<dbReference type="Proteomes" id="UP000654913">
    <property type="component" value="Chromosome 2"/>
</dbReference>
<dbReference type="GO" id="GO:0016709">
    <property type="term" value="F:oxidoreductase activity, acting on paired donors, with incorporation or reduction of molecular oxygen, NAD(P)H as one donor, and incorporation of one atom of oxygen"/>
    <property type="evidence" value="ECO:0007669"/>
    <property type="project" value="UniProtKB-ARBA"/>
</dbReference>
<dbReference type="Pfam" id="PF21274">
    <property type="entry name" value="Rng_hyd_C"/>
    <property type="match status" value="1"/>
</dbReference>
<evidence type="ECO:0000313" key="7">
    <source>
        <dbReference type="Proteomes" id="UP000654913"/>
    </source>
</evidence>
<dbReference type="InterPro" id="IPR002938">
    <property type="entry name" value="FAD-bd"/>
</dbReference>
<dbReference type="PRINTS" id="PR00420">
    <property type="entry name" value="RNGMNOXGNASE"/>
</dbReference>
<evidence type="ECO:0000259" key="5">
    <source>
        <dbReference type="Pfam" id="PF01494"/>
    </source>
</evidence>
<dbReference type="Gene3D" id="3.50.50.60">
    <property type="entry name" value="FAD/NAD(P)-binding domain"/>
    <property type="match status" value="1"/>
</dbReference>
<dbReference type="GO" id="GO:0071949">
    <property type="term" value="F:FAD binding"/>
    <property type="evidence" value="ECO:0007669"/>
    <property type="project" value="InterPro"/>
</dbReference>
<feature type="region of interest" description="Disordered" evidence="4">
    <location>
        <begin position="1"/>
        <end position="21"/>
    </location>
</feature>
<dbReference type="GeneID" id="64969785"/>
<evidence type="ECO:0000313" key="6">
    <source>
        <dbReference type="EMBL" id="BCS19780.1"/>
    </source>
</evidence>
<feature type="domain" description="FAD-binding" evidence="5">
    <location>
        <begin position="27"/>
        <end position="394"/>
    </location>
</feature>
<dbReference type="KEGG" id="apuu:APUU_20212A"/>
<dbReference type="InterPro" id="IPR036188">
    <property type="entry name" value="FAD/NAD-bd_sf"/>
</dbReference>
<dbReference type="EMBL" id="AP024444">
    <property type="protein sequence ID" value="BCS19780.1"/>
    <property type="molecule type" value="Genomic_DNA"/>
</dbReference>
<dbReference type="Pfam" id="PF01494">
    <property type="entry name" value="FAD_binding_3"/>
    <property type="match status" value="1"/>
</dbReference>
<reference evidence="6" key="2">
    <citation type="submission" date="2021-02" db="EMBL/GenBank/DDBJ databases">
        <title>Aspergillus puulaauensis MK2 genome sequence.</title>
        <authorList>
            <person name="Futagami T."/>
            <person name="Mori K."/>
            <person name="Kadooka C."/>
            <person name="Tanaka T."/>
        </authorList>
    </citation>
    <scope>NUCLEOTIDE SEQUENCE</scope>
    <source>
        <strain evidence="6">MK2</strain>
    </source>
</reference>
<gene>
    <name evidence="6" type="ORF">APUU_20212A</name>
</gene>
<evidence type="ECO:0000256" key="1">
    <source>
        <dbReference type="ARBA" id="ARBA00022630"/>
    </source>
</evidence>
<dbReference type="OrthoDB" id="2096480at2759"/>
<sequence length="630" mass="70368">MAPEHSSSGSGPGQNAATDTDTDTSLPVLIVGAGPVGMLLAYTLSRLNIPSMLIEQSPAHSTTQYPKMDLTNSRSMELLRILGLADRYRALDGAVSAGEKFDSIFVTSLAPAGKMVGSWRVGSVEDQRGDIGRVNDGSQPVEPGQRCSQIVFERWMRKVILQSDMVRFQGGWKFVGLVEEGDRVKARFVDLQGREHVVTARHLVGCDGGRSAVRKEAKIRMVGGQVPVRLYLIHFRSKQLAAALHFGRFWHAFLATGGFVIDQDGKDTFTAHYPLSEGESSNTLDPREVIHRVLGGYNGSWRITIDEVLVHSEWQPNFSIAEKYCTDGGRVFLAGDAAHRSPPHGGYGLNSGIVDATDLGWRLAAVTKGYGGELLLKAYGIERRPMMMRALRRSHRHLMEHVGLAELYRKDWAMLDSGSEEGKEVRRSLKNYLDASGPETLDRGIELDLRYEHSPCIWPDWSPSRDWDVKRYCPSTRPGSRAPHVFMRDGVTSIYDLFGPEWTLVQFVADYEEAGKARTLLDVAERLEFPVKYVVLRNEEHARKIWERNLVLVRPDTHVAWRGSESPELSEAEQVLAVVSGRMMRPGYTEPSTDEEQFVEVVAALAVSEQTDQPAILREEDPLRSRQSKL</sequence>
<evidence type="ECO:0000256" key="2">
    <source>
        <dbReference type="ARBA" id="ARBA00022827"/>
    </source>
</evidence>
<reference evidence="6" key="1">
    <citation type="submission" date="2021-01" db="EMBL/GenBank/DDBJ databases">
        <authorList>
            <consortium name="Aspergillus puulaauensis MK2 genome sequencing consortium"/>
            <person name="Kazuki M."/>
            <person name="Futagami T."/>
        </authorList>
    </citation>
    <scope>NUCLEOTIDE SEQUENCE</scope>
    <source>
        <strain evidence="6">MK2</strain>
    </source>
</reference>
<keyword evidence="7" id="KW-1185">Reference proteome</keyword>
<accession>A0A7R8AJL7</accession>
<dbReference type="RefSeq" id="XP_041551974.1">
    <property type="nucleotide sequence ID" value="XM_041698828.1"/>
</dbReference>
<dbReference type="Gene3D" id="3.40.30.120">
    <property type="match status" value="1"/>
</dbReference>